<evidence type="ECO:0000259" key="6">
    <source>
        <dbReference type="Pfam" id="PF01494"/>
    </source>
</evidence>
<dbReference type="SUPFAM" id="SSF51905">
    <property type="entry name" value="FAD/NAD(P)-binding domain"/>
    <property type="match status" value="1"/>
</dbReference>
<evidence type="ECO:0000256" key="1">
    <source>
        <dbReference type="ARBA" id="ARBA00001974"/>
    </source>
</evidence>
<keyword evidence="3" id="KW-0274">FAD</keyword>
<dbReference type="OrthoDB" id="4230779at2"/>
<evidence type="ECO:0000313" key="7">
    <source>
        <dbReference type="EMBL" id="AYG59031.1"/>
    </source>
</evidence>
<dbReference type="RefSeq" id="WP_120704064.1">
    <property type="nucleotide sequence ID" value="NZ_CP032694.1"/>
</dbReference>
<dbReference type="InterPro" id="IPR036188">
    <property type="entry name" value="FAD/NAD-bd_sf"/>
</dbReference>
<dbReference type="Gene3D" id="3.50.50.60">
    <property type="entry name" value="FAD/NAD(P)-binding domain"/>
    <property type="match status" value="1"/>
</dbReference>
<dbReference type="KEGG" id="rjg:CCGE525_09675"/>
<accession>A0A387FTF5</accession>
<dbReference type="GO" id="GO:0071949">
    <property type="term" value="F:FAD binding"/>
    <property type="evidence" value="ECO:0007669"/>
    <property type="project" value="InterPro"/>
</dbReference>
<comment type="cofactor">
    <cofactor evidence="1">
        <name>FAD</name>
        <dbReference type="ChEBI" id="CHEBI:57692"/>
    </cofactor>
</comment>
<keyword evidence="5" id="KW-0503">Monooxygenase</keyword>
<evidence type="ECO:0000313" key="8">
    <source>
        <dbReference type="Proteomes" id="UP000282195"/>
    </source>
</evidence>
<sequence length="387" mass="41597">MPIKTAAIIGAGIAGLVAALALARHGVRAIIFEQAEALTEVGAGLQVSPNASRILDTLGVLDALRPIWLEPKEVRLVSGSSLRLIASVPCGNFAMERWGSPYGALHRATLQKALLDAVMANPLCTLHLGRPIDATNRQTLDAAIGEDADLIIGADGVWSKVRALVPGGPSPHFSGNIAWRFTIPEVLTPGALDRTSVMAFLGPSAHLVSYPIKENAAFNIVAIISGSSASHDWNATGTKAQRELLLRHFADWNGAITTMLEQQEEATFWPLYQASAGRWHNGKDVILIGDAAHAMMPFAAQGAAMAIEDAFELAGMVASRPLVEALDRYEKHRTPRIARLRQRAAFNHFAYHARGPVRLARDLVLSVRPPQSLAADLDWVYGYPAIG</sequence>
<reference evidence="7 8" key="1">
    <citation type="submission" date="2018-10" db="EMBL/GenBank/DDBJ databases">
        <title>Rhizobium etli, R. leguminosarum and a new Rhizobium genospecies from Phaseolus dumosus.</title>
        <authorList>
            <person name="Ramirez-Puebla S.T."/>
            <person name="Rogel-Hernandez M.A."/>
            <person name="Guerrero G."/>
            <person name="Ormeno-Orrillo E."/>
            <person name="Martinez-Romero J.C."/>
            <person name="Negrete-Yankelevich S."/>
            <person name="Martinez-Romero E."/>
        </authorList>
    </citation>
    <scope>NUCLEOTIDE SEQUENCE [LARGE SCALE GENOMIC DNA]</scope>
    <source>
        <strain evidence="7 8">CCGE525</strain>
    </source>
</reference>
<dbReference type="SUPFAM" id="SSF54373">
    <property type="entry name" value="FAD-linked reductases, C-terminal domain"/>
    <property type="match status" value="1"/>
</dbReference>
<name>A0A387FTF5_9HYPH</name>
<dbReference type="GO" id="GO:0004497">
    <property type="term" value="F:monooxygenase activity"/>
    <property type="evidence" value="ECO:0007669"/>
    <property type="project" value="UniProtKB-KW"/>
</dbReference>
<dbReference type="AlphaFoldDB" id="A0A387FTF5"/>
<dbReference type="InterPro" id="IPR050493">
    <property type="entry name" value="FAD-dep_Monooxygenase_BioMet"/>
</dbReference>
<dbReference type="InterPro" id="IPR002938">
    <property type="entry name" value="FAD-bd"/>
</dbReference>
<dbReference type="PANTHER" id="PTHR13789:SF318">
    <property type="entry name" value="GERANYLGERANYL DIPHOSPHATE REDUCTASE"/>
    <property type="match status" value="1"/>
</dbReference>
<evidence type="ECO:0000256" key="4">
    <source>
        <dbReference type="ARBA" id="ARBA00023002"/>
    </source>
</evidence>
<keyword evidence="8" id="KW-1185">Reference proteome</keyword>
<dbReference type="PRINTS" id="PR00420">
    <property type="entry name" value="RNGMNOXGNASE"/>
</dbReference>
<proteinExistence type="predicted"/>
<keyword evidence="2" id="KW-0285">Flavoprotein</keyword>
<dbReference type="Pfam" id="PF01494">
    <property type="entry name" value="FAD_binding_3"/>
    <property type="match status" value="1"/>
</dbReference>
<dbReference type="PANTHER" id="PTHR13789">
    <property type="entry name" value="MONOOXYGENASE"/>
    <property type="match status" value="1"/>
</dbReference>
<feature type="domain" description="FAD-binding" evidence="6">
    <location>
        <begin position="6"/>
        <end position="343"/>
    </location>
</feature>
<evidence type="ECO:0000256" key="3">
    <source>
        <dbReference type="ARBA" id="ARBA00022827"/>
    </source>
</evidence>
<keyword evidence="4" id="KW-0560">Oxidoreductase</keyword>
<dbReference type="Proteomes" id="UP000282195">
    <property type="component" value="Chromosome"/>
</dbReference>
<evidence type="ECO:0000256" key="2">
    <source>
        <dbReference type="ARBA" id="ARBA00022630"/>
    </source>
</evidence>
<protein>
    <submittedName>
        <fullName evidence="7">FAD-binding protein</fullName>
    </submittedName>
</protein>
<gene>
    <name evidence="7" type="ORF">CCGE525_09675</name>
</gene>
<dbReference type="EMBL" id="CP032694">
    <property type="protein sequence ID" value="AYG59031.1"/>
    <property type="molecule type" value="Genomic_DNA"/>
</dbReference>
<organism evidence="7 8">
    <name type="scientific">Rhizobium jaguaris</name>
    <dbReference type="NCBI Taxonomy" id="1312183"/>
    <lineage>
        <taxon>Bacteria</taxon>
        <taxon>Pseudomonadati</taxon>
        <taxon>Pseudomonadota</taxon>
        <taxon>Alphaproteobacteria</taxon>
        <taxon>Hyphomicrobiales</taxon>
        <taxon>Rhizobiaceae</taxon>
        <taxon>Rhizobium/Agrobacterium group</taxon>
        <taxon>Rhizobium</taxon>
    </lineage>
</organism>
<evidence type="ECO:0000256" key="5">
    <source>
        <dbReference type="ARBA" id="ARBA00023033"/>
    </source>
</evidence>